<evidence type="ECO:0000256" key="15">
    <source>
        <dbReference type="ARBA" id="ARBA00023328"/>
    </source>
</evidence>
<evidence type="ECO:0000313" key="18">
    <source>
        <dbReference type="EMBL" id="ESZ92027.1"/>
    </source>
</evidence>
<reference evidence="18 19" key="1">
    <citation type="journal article" date="2014" name="Genome Announc.">
        <title>Draft genome sequence of Sclerotinia borealis, a psychrophilic plant pathogenic fungus.</title>
        <authorList>
            <person name="Mardanov A.V."/>
            <person name="Beletsky A.V."/>
            <person name="Kadnikov V.V."/>
            <person name="Ignatov A.N."/>
            <person name="Ravin N.V."/>
        </authorList>
    </citation>
    <scope>NUCLEOTIDE SEQUENCE [LARGE SCALE GENOMIC DNA]</scope>
    <source>
        <strain evidence="19">F-4157</strain>
    </source>
</reference>
<evidence type="ECO:0000256" key="11">
    <source>
        <dbReference type="ARBA" id="ARBA00022838"/>
    </source>
</evidence>
<evidence type="ECO:0000256" key="7">
    <source>
        <dbReference type="ARBA" id="ARBA00022490"/>
    </source>
</evidence>
<dbReference type="Proteomes" id="UP000019487">
    <property type="component" value="Unassembled WGS sequence"/>
</dbReference>
<keyword evidence="14" id="KW-0131">Cell cycle</keyword>
<dbReference type="PANTHER" id="PTHR28025:SF1">
    <property type="entry name" value="DASH COMPLEX SUBUNIT DAD1"/>
    <property type="match status" value="1"/>
</dbReference>
<gene>
    <name evidence="18" type="ORF">SBOR_7593</name>
</gene>
<feature type="region of interest" description="Disordered" evidence="17">
    <location>
        <begin position="1"/>
        <end position="26"/>
    </location>
</feature>
<dbReference type="STRING" id="1432307.W9C5J3"/>
<protein>
    <recommendedName>
        <fullName evidence="5">DASH complex subunit DAD1</fullName>
    </recommendedName>
    <alternativeName>
        <fullName evidence="16">Outer kinetochore protein DAD1</fullName>
    </alternativeName>
</protein>
<evidence type="ECO:0000256" key="6">
    <source>
        <dbReference type="ARBA" id="ARBA00022454"/>
    </source>
</evidence>
<keyword evidence="6" id="KW-0158">Chromosome</keyword>
<dbReference type="HOGENOM" id="CLU_142427_1_0_1"/>
<dbReference type="GO" id="GO:0005876">
    <property type="term" value="C:spindle microtubule"/>
    <property type="evidence" value="ECO:0007669"/>
    <property type="project" value="TreeGrafter"/>
</dbReference>
<dbReference type="InterPro" id="IPR013958">
    <property type="entry name" value="DASH_Dad1"/>
</dbReference>
<keyword evidence="19" id="KW-1185">Reference proteome</keyword>
<dbReference type="GO" id="GO:0044732">
    <property type="term" value="C:mitotic spindle pole body"/>
    <property type="evidence" value="ECO:0007669"/>
    <property type="project" value="TreeGrafter"/>
</dbReference>
<feature type="compositionally biased region" description="Low complexity" evidence="17">
    <location>
        <begin position="73"/>
        <end position="89"/>
    </location>
</feature>
<feature type="compositionally biased region" description="Polar residues" evidence="17">
    <location>
        <begin position="1"/>
        <end position="10"/>
    </location>
</feature>
<dbReference type="OrthoDB" id="5566853at2759"/>
<evidence type="ECO:0000256" key="13">
    <source>
        <dbReference type="ARBA" id="ARBA00023242"/>
    </source>
</evidence>
<dbReference type="PANTHER" id="PTHR28025">
    <property type="entry name" value="DASH COMPLEX SUBUNIT DAD1"/>
    <property type="match status" value="1"/>
</dbReference>
<dbReference type="GO" id="GO:0051010">
    <property type="term" value="F:microtubule plus-end binding"/>
    <property type="evidence" value="ECO:0007669"/>
    <property type="project" value="TreeGrafter"/>
</dbReference>
<keyword evidence="13" id="KW-0539">Nucleus</keyword>
<accession>W9C5J3</accession>
<dbReference type="GO" id="GO:0051301">
    <property type="term" value="P:cell division"/>
    <property type="evidence" value="ECO:0007669"/>
    <property type="project" value="UniProtKB-KW"/>
</dbReference>
<evidence type="ECO:0000256" key="2">
    <source>
        <dbReference type="ARBA" id="ARBA00004186"/>
    </source>
</evidence>
<comment type="similarity">
    <text evidence="4">Belongs to the DASH complex DAD1 family.</text>
</comment>
<evidence type="ECO:0000256" key="4">
    <source>
        <dbReference type="ARBA" id="ARBA00010146"/>
    </source>
</evidence>
<comment type="subcellular location">
    <subcellularLocation>
        <location evidence="3">Chromosome</location>
        <location evidence="3">Centromere</location>
        <location evidence="3">Kinetochore</location>
    </subcellularLocation>
    <subcellularLocation>
        <location evidence="2">Cytoplasm</location>
        <location evidence="2">Cytoskeleton</location>
        <location evidence="2">Spindle</location>
    </subcellularLocation>
    <subcellularLocation>
        <location evidence="1">Nucleus</location>
    </subcellularLocation>
</comment>
<evidence type="ECO:0000256" key="17">
    <source>
        <dbReference type="SAM" id="MobiDB-lite"/>
    </source>
</evidence>
<dbReference type="AlphaFoldDB" id="W9C5J3"/>
<proteinExistence type="inferred from homology"/>
<keyword evidence="7" id="KW-0963">Cytoplasm</keyword>
<evidence type="ECO:0000256" key="12">
    <source>
        <dbReference type="ARBA" id="ARBA00023212"/>
    </source>
</evidence>
<keyword evidence="9" id="KW-0493">Microtubule</keyword>
<evidence type="ECO:0000256" key="16">
    <source>
        <dbReference type="ARBA" id="ARBA00030566"/>
    </source>
</evidence>
<evidence type="ECO:0000256" key="5">
    <source>
        <dbReference type="ARBA" id="ARBA00020261"/>
    </source>
</evidence>
<organism evidence="18 19">
    <name type="scientific">Sclerotinia borealis (strain F-4128)</name>
    <dbReference type="NCBI Taxonomy" id="1432307"/>
    <lineage>
        <taxon>Eukaryota</taxon>
        <taxon>Fungi</taxon>
        <taxon>Dikarya</taxon>
        <taxon>Ascomycota</taxon>
        <taxon>Pezizomycotina</taxon>
        <taxon>Leotiomycetes</taxon>
        <taxon>Helotiales</taxon>
        <taxon>Sclerotiniaceae</taxon>
        <taxon>Sclerotinia</taxon>
    </lineage>
</organism>
<feature type="compositionally biased region" description="Basic and acidic residues" evidence="17">
    <location>
        <begin position="57"/>
        <end position="68"/>
    </location>
</feature>
<evidence type="ECO:0000256" key="14">
    <source>
        <dbReference type="ARBA" id="ARBA00023306"/>
    </source>
</evidence>
<feature type="region of interest" description="Disordered" evidence="17">
    <location>
        <begin position="57"/>
        <end position="116"/>
    </location>
</feature>
<evidence type="ECO:0000256" key="10">
    <source>
        <dbReference type="ARBA" id="ARBA00022776"/>
    </source>
</evidence>
<evidence type="ECO:0000256" key="8">
    <source>
        <dbReference type="ARBA" id="ARBA00022618"/>
    </source>
</evidence>
<evidence type="ECO:0000256" key="3">
    <source>
        <dbReference type="ARBA" id="ARBA00004629"/>
    </source>
</evidence>
<evidence type="ECO:0000256" key="9">
    <source>
        <dbReference type="ARBA" id="ARBA00022701"/>
    </source>
</evidence>
<name>W9C5J3_SCLBF</name>
<keyword evidence="15" id="KW-0137">Centromere</keyword>
<evidence type="ECO:0000256" key="1">
    <source>
        <dbReference type="ARBA" id="ARBA00004123"/>
    </source>
</evidence>
<keyword evidence="11" id="KW-0995">Kinetochore</keyword>
<dbReference type="GO" id="GO:0072686">
    <property type="term" value="C:mitotic spindle"/>
    <property type="evidence" value="ECO:0007669"/>
    <property type="project" value="InterPro"/>
</dbReference>
<keyword evidence="8" id="KW-0132">Cell division</keyword>
<comment type="caution">
    <text evidence="18">The sequence shown here is derived from an EMBL/GenBank/DDBJ whole genome shotgun (WGS) entry which is preliminary data.</text>
</comment>
<dbReference type="GO" id="GO:0042729">
    <property type="term" value="C:DASH complex"/>
    <property type="evidence" value="ECO:0007669"/>
    <property type="project" value="InterPro"/>
</dbReference>
<keyword evidence="12" id="KW-0206">Cytoskeleton</keyword>
<evidence type="ECO:0000313" key="19">
    <source>
        <dbReference type="Proteomes" id="UP000019487"/>
    </source>
</evidence>
<keyword evidence="10" id="KW-0498">Mitosis</keyword>
<sequence>MSTNTRPPNTSHSHSHSHPPEKSYFEQQRGILLGEIAIVGNEFSSVEALWSQFENVMAKDESSPHPSDDMQVPAPAQTQTQTQAPETEASPSKPGRREVYEGEEEEETIMGHDARF</sequence>
<dbReference type="EMBL" id="AYSA01000432">
    <property type="protein sequence ID" value="ESZ92027.1"/>
    <property type="molecule type" value="Genomic_DNA"/>
</dbReference>